<dbReference type="EMBL" id="JAOZYC010000066">
    <property type="protein sequence ID" value="MEB8337715.1"/>
    <property type="molecule type" value="Genomic_DNA"/>
</dbReference>
<feature type="transmembrane region" description="Helical" evidence="1">
    <location>
        <begin position="6"/>
        <end position="24"/>
    </location>
</feature>
<keyword evidence="1" id="KW-0472">Membrane</keyword>
<feature type="transmembrane region" description="Helical" evidence="1">
    <location>
        <begin position="299"/>
        <end position="318"/>
    </location>
</feature>
<dbReference type="Pfam" id="PF06166">
    <property type="entry name" value="DUF979"/>
    <property type="match status" value="1"/>
</dbReference>
<reference evidence="2 3" key="1">
    <citation type="submission" date="2022-10" db="EMBL/GenBank/DDBJ databases">
        <authorList>
            <person name="Xie J."/>
            <person name="Shen N."/>
        </authorList>
    </citation>
    <scope>NUCLEOTIDE SEQUENCE [LARGE SCALE GENOMIC DNA]</scope>
    <source>
        <strain evidence="2 3">YIM65594</strain>
    </source>
</reference>
<feature type="transmembrane region" description="Helical" evidence="1">
    <location>
        <begin position="103"/>
        <end position="121"/>
    </location>
</feature>
<evidence type="ECO:0000313" key="2">
    <source>
        <dbReference type="EMBL" id="MEB8337715.1"/>
    </source>
</evidence>
<comment type="caution">
    <text evidence="2">The sequence shown here is derived from an EMBL/GenBank/DDBJ whole genome shotgun (WGS) entry which is preliminary data.</text>
</comment>
<feature type="transmembrane region" description="Helical" evidence="1">
    <location>
        <begin position="214"/>
        <end position="247"/>
    </location>
</feature>
<keyword evidence="1" id="KW-1133">Transmembrane helix</keyword>
<organism evidence="2 3">
    <name type="scientific">Streptomyces endophyticus</name>
    <dbReference type="NCBI Taxonomy" id="714166"/>
    <lineage>
        <taxon>Bacteria</taxon>
        <taxon>Bacillati</taxon>
        <taxon>Actinomycetota</taxon>
        <taxon>Actinomycetes</taxon>
        <taxon>Kitasatosporales</taxon>
        <taxon>Streptomycetaceae</taxon>
        <taxon>Streptomyces</taxon>
    </lineage>
</organism>
<evidence type="ECO:0000256" key="1">
    <source>
        <dbReference type="SAM" id="Phobius"/>
    </source>
</evidence>
<dbReference type="Proteomes" id="UP001354931">
    <property type="component" value="Unassembled WGS sequence"/>
</dbReference>
<name>A0ABU6F129_9ACTN</name>
<evidence type="ECO:0000313" key="3">
    <source>
        <dbReference type="Proteomes" id="UP001354931"/>
    </source>
</evidence>
<proteinExistence type="predicted"/>
<protein>
    <submittedName>
        <fullName evidence="2">DUF979 domain-containing protein</fullName>
    </submittedName>
</protein>
<gene>
    <name evidence="2" type="ORF">OKJ99_09365</name>
</gene>
<feature type="transmembrane region" description="Helical" evidence="1">
    <location>
        <begin position="63"/>
        <end position="82"/>
    </location>
</feature>
<feature type="transmembrane region" description="Helical" evidence="1">
    <location>
        <begin position="133"/>
        <end position="153"/>
    </location>
</feature>
<sequence length="319" mass="33417">MIKVEWLYWLIGLVFVVMAVQMAMDRTNPKRWTSAAFWGLLGLTFPYGTGVAGGSKALPAEPLGVAVLALIALAGFNFIGKGEPVTTTQEQREESAARLGNKLFIPALTIPIVAIICASFLDTSGLFETGQATLLGLGVGCVVALVVGMFVTGERKVSTPIHSGRSMLEAMGSALLLPQLLSVLGTIFAVAGVGTQVGKITNSVLPDNSKYLAVIAYCVGMFLFTVIMGNAFAAFPVMTAAIGWPVLIQQMGGNEPAILAIGMLAGFSGTLVTPMAANFNIVPATLLELKDQYGPIKAQLPTGFALLGCCTVIMAFFAF</sequence>
<dbReference type="RefSeq" id="WP_326015385.1">
    <property type="nucleotide sequence ID" value="NZ_JAOZYC010000066.1"/>
</dbReference>
<feature type="transmembrane region" description="Helical" evidence="1">
    <location>
        <begin position="174"/>
        <end position="194"/>
    </location>
</feature>
<keyword evidence="3" id="KW-1185">Reference proteome</keyword>
<feature type="transmembrane region" description="Helical" evidence="1">
    <location>
        <begin position="259"/>
        <end position="279"/>
    </location>
</feature>
<dbReference type="InterPro" id="IPR009323">
    <property type="entry name" value="DUF979"/>
</dbReference>
<keyword evidence="1" id="KW-0812">Transmembrane</keyword>
<accession>A0ABU6F129</accession>